<evidence type="ECO:0000259" key="2">
    <source>
        <dbReference type="PROSITE" id="PS51192"/>
    </source>
</evidence>
<dbReference type="InterPro" id="IPR050742">
    <property type="entry name" value="Helicase_Restrict-Modif_Enz"/>
</dbReference>
<sequence length="793" mass="91152">MLQPVDDGMLQSQIGNEENTKKNLITPLLQTRWPGENSIIMEYPASDGRITVDEYGMAHRGRARKIDYLLLHNTNLPLALVEAKGRDHAASEGYQQAIDYAKRLDVPFAYATNGDDLIEHDMLSGLNREMKLADFPTRDELWNRYVRQKGMSKKQANDYSYPYYQTATGKTPRYYQRIIVNKAMEAIQRGQRKLLIVSATGTGKTFEAFQIIWRFWKTGIAKRTLFLADRSILVDQTMREDFAPFGEHMVKFDNSRIDTAHEIYLGIYQQFVTTKDGEVRKHYKQFPRDFFDLVVVDECHRSSADQDSSWHEILDYFDSAIKIGMTATPKEDSDPTKSNIAYFGDPIYTYSLKQGIEDGYLAPYKVVVPELDIDRDGYTPSKETTDVDGNPIEIKLYEQKDFDRQIIVQDRRELVAKRIAEYMRVNDMRFGKTIVFCESIEHAHAMQRLLENENADLVAEDYRYCMSITADDDEGKAQLDNFITNKMKYPVIAVTSKLMSTGVNAKTCELIVLDRSIGSMTEFKQIIGRGTRVVEHYKVGGEEKSKMYFTILDFRANYRKFNDPSFDGDPVDVMNVPEGKPMPKPPIKPSNPPETGHIPEPNRRMAKVAGVEVSIVGEAVKYMDTDGHLVEQNLTSCIRNNIVSQYETYDAFQAAWELNKHKSQMASDLLLGDDWGTNFKTRYGYDVDPFDIICCFAYQMDPPMSREHRARRASMQRFIDHEWHTDDQRTLLHLLLDAYVVSGFESLRNLDTLDLPQFRAAGFKKLKAVKAFGGKRGYYDMLDAVENALYLKD</sequence>
<dbReference type="Pfam" id="PF04313">
    <property type="entry name" value="HSDR_N"/>
    <property type="match status" value="1"/>
</dbReference>
<dbReference type="STRING" id="1603886.GCA_001895165_00997"/>
<organism evidence="3 4">
    <name type="scientific">Bifidobacterium lemurum</name>
    <dbReference type="NCBI Taxonomy" id="1603886"/>
    <lineage>
        <taxon>Bacteria</taxon>
        <taxon>Bacillati</taxon>
        <taxon>Actinomycetota</taxon>
        <taxon>Actinomycetes</taxon>
        <taxon>Bifidobacteriales</taxon>
        <taxon>Bifidobacteriaceae</taxon>
        <taxon>Bifidobacterium</taxon>
    </lineage>
</organism>
<dbReference type="InterPro" id="IPR027417">
    <property type="entry name" value="P-loop_NTPase"/>
</dbReference>
<dbReference type="GO" id="GO:0005829">
    <property type="term" value="C:cytosol"/>
    <property type="evidence" value="ECO:0007669"/>
    <property type="project" value="TreeGrafter"/>
</dbReference>
<dbReference type="NCBIfam" id="NF046051">
    <property type="entry name" value="restrict_EcoAI"/>
    <property type="match status" value="1"/>
</dbReference>
<comment type="caution">
    <text evidence="3">The sequence shown here is derived from an EMBL/GenBank/DDBJ whole genome shotgun (WGS) entry which is preliminary data.</text>
</comment>
<name>A0A261FX26_9BIFI</name>
<dbReference type="GO" id="GO:0003677">
    <property type="term" value="F:DNA binding"/>
    <property type="evidence" value="ECO:0007669"/>
    <property type="project" value="UniProtKB-KW"/>
</dbReference>
<keyword evidence="3" id="KW-0378">Hydrolase</keyword>
<dbReference type="InterPro" id="IPR014001">
    <property type="entry name" value="Helicase_ATP-bd"/>
</dbReference>
<dbReference type="REBASE" id="186958">
    <property type="entry name" value="Ble28807ORFBP"/>
</dbReference>
<keyword evidence="3" id="KW-0255">Endonuclease</keyword>
<dbReference type="SUPFAM" id="SSF52540">
    <property type="entry name" value="P-loop containing nucleoside triphosphate hydrolases"/>
    <property type="match status" value="2"/>
</dbReference>
<evidence type="ECO:0000256" key="1">
    <source>
        <dbReference type="SAM" id="MobiDB-lite"/>
    </source>
</evidence>
<feature type="domain" description="Helicase ATP-binding" evidence="2">
    <location>
        <begin position="185"/>
        <end position="347"/>
    </location>
</feature>
<feature type="compositionally biased region" description="Pro residues" evidence="1">
    <location>
        <begin position="581"/>
        <end position="592"/>
    </location>
</feature>
<dbReference type="Pfam" id="PF04851">
    <property type="entry name" value="ResIII"/>
    <property type="match status" value="1"/>
</dbReference>
<dbReference type="PANTHER" id="PTHR47396:SF1">
    <property type="entry name" value="ATP-DEPENDENT HELICASE IRC3-RELATED"/>
    <property type="match status" value="1"/>
</dbReference>
<dbReference type="EMBL" id="MWWX01000001">
    <property type="protein sequence ID" value="OZG63525.1"/>
    <property type="molecule type" value="Genomic_DNA"/>
</dbReference>
<dbReference type="SMART" id="SM00487">
    <property type="entry name" value="DEXDc"/>
    <property type="match status" value="1"/>
</dbReference>
<dbReference type="Proteomes" id="UP000216352">
    <property type="component" value="Unassembled WGS sequence"/>
</dbReference>
<gene>
    <name evidence="3" type="ORF">BLEM_0228</name>
</gene>
<protein>
    <submittedName>
        <fullName evidence="3">Restriction endonuclease</fullName>
    </submittedName>
</protein>
<reference evidence="3 4" key="1">
    <citation type="journal article" date="2017" name="BMC Genomics">
        <title>Comparative genomic and phylogenomic analyses of the Bifidobacteriaceae family.</title>
        <authorList>
            <person name="Lugli G.A."/>
            <person name="Milani C."/>
            <person name="Turroni F."/>
            <person name="Duranti S."/>
            <person name="Mancabelli L."/>
            <person name="Mangifesta M."/>
            <person name="Ferrario C."/>
            <person name="Modesto M."/>
            <person name="Mattarelli P."/>
            <person name="Jiri K."/>
            <person name="van Sinderen D."/>
            <person name="Ventura M."/>
        </authorList>
    </citation>
    <scope>NUCLEOTIDE SEQUENCE [LARGE SCALE GENOMIC DNA]</scope>
    <source>
        <strain evidence="3 4">DSM 28807</strain>
    </source>
</reference>
<keyword evidence="3" id="KW-0540">Nuclease</keyword>
<dbReference type="RefSeq" id="WP_083570169.1">
    <property type="nucleotide sequence ID" value="NZ_BDIS01000013.1"/>
</dbReference>
<feature type="region of interest" description="Disordered" evidence="1">
    <location>
        <begin position="581"/>
        <end position="601"/>
    </location>
</feature>
<dbReference type="PROSITE" id="PS51192">
    <property type="entry name" value="HELICASE_ATP_BIND_1"/>
    <property type="match status" value="1"/>
</dbReference>
<dbReference type="InterPro" id="IPR006935">
    <property type="entry name" value="Helicase/UvrB_N"/>
</dbReference>
<dbReference type="GO" id="GO:0009035">
    <property type="term" value="F:type I site-specific deoxyribonuclease activity"/>
    <property type="evidence" value="ECO:0007669"/>
    <property type="project" value="UniProtKB-EC"/>
</dbReference>
<dbReference type="InterPro" id="IPR001650">
    <property type="entry name" value="Helicase_C-like"/>
</dbReference>
<evidence type="ECO:0000313" key="4">
    <source>
        <dbReference type="Proteomes" id="UP000216352"/>
    </source>
</evidence>
<dbReference type="GO" id="GO:0005524">
    <property type="term" value="F:ATP binding"/>
    <property type="evidence" value="ECO:0007669"/>
    <property type="project" value="UniProtKB-KW"/>
</dbReference>
<dbReference type="AlphaFoldDB" id="A0A261FX26"/>
<dbReference type="Gene3D" id="3.90.1570.30">
    <property type="match status" value="1"/>
</dbReference>
<evidence type="ECO:0000313" key="3">
    <source>
        <dbReference type="EMBL" id="OZG63525.1"/>
    </source>
</evidence>
<dbReference type="CDD" id="cd18799">
    <property type="entry name" value="SF2_C_EcoAI-like"/>
    <property type="match status" value="1"/>
</dbReference>
<dbReference type="OrthoDB" id="9776021at2"/>
<dbReference type="Pfam" id="PF08463">
    <property type="entry name" value="EcoEI_R_C"/>
    <property type="match status" value="1"/>
</dbReference>
<dbReference type="GO" id="GO:0009307">
    <property type="term" value="P:DNA restriction-modification system"/>
    <property type="evidence" value="ECO:0007669"/>
    <property type="project" value="UniProtKB-KW"/>
</dbReference>
<dbReference type="Gene3D" id="3.40.50.300">
    <property type="entry name" value="P-loop containing nucleotide triphosphate hydrolases"/>
    <property type="match status" value="2"/>
</dbReference>
<dbReference type="PANTHER" id="PTHR47396">
    <property type="entry name" value="TYPE I RESTRICTION ENZYME ECOKI R PROTEIN"/>
    <property type="match status" value="1"/>
</dbReference>
<dbReference type="InterPro" id="IPR007409">
    <property type="entry name" value="Restrct_endonuc_type1_HsdR_N"/>
</dbReference>
<accession>A0A261FX26</accession>
<dbReference type="Pfam" id="PF00271">
    <property type="entry name" value="Helicase_C"/>
    <property type="match status" value="1"/>
</dbReference>
<dbReference type="InterPro" id="IPR013670">
    <property type="entry name" value="EcoEI_R_C_dom"/>
</dbReference>
<keyword evidence="4" id="KW-1185">Reference proteome</keyword>
<proteinExistence type="predicted"/>
<dbReference type="CDD" id="cd18032">
    <property type="entry name" value="DEXHc_RE_I_III_res"/>
    <property type="match status" value="1"/>
</dbReference>